<keyword evidence="4" id="KW-0808">Transferase</keyword>
<sequence length="509" mass="59134">MVSTKIKNYSLILLLILAIGSFFRLWQLETIPPGLWSDEAINANQAISSPGKIFYPENQGREGLFMNLIHLSFSVLGISIFSFRIVPAILGILTILGLYLLAKELFKNEHIALLSSFFLATSFWHINFSRIGFRAILVPFILVFAFYFLFLGFRKKSFWPFLASGIFFGLGFYTYIAFRVAVIILIFVLIFWWFIYKKQGSQKKYFQFTIPCLFLIFLIALPICFYFLQNPSDFISRAEGVSVFAQDSNFPLSQFKAFFISAGKHLAMFNIYGDPNWRHNFSGAPELFWPIGILFLIGLFLSIKKIFTKKSPALSYWTLVVWFLVMLLPGVLSYEGLPHSLRVIGVIPVVYIFAGIGGVFIFEKIKKFLKSPKLFYLVLIIFLVFITFSQFHKYFISWGQNEKVKEAFSQDLVEMGNYLKDTPLEIKKYVIIYGGDMPVETIKFILETSKEKHEVNYILPTEISSIKIEKETIILPMEKDEELLYELWQKFPQGEIQSKNRFWVYKINY</sequence>
<dbReference type="PANTHER" id="PTHR33908">
    <property type="entry name" value="MANNOSYLTRANSFERASE YKCB-RELATED"/>
    <property type="match status" value="1"/>
</dbReference>
<evidence type="ECO:0000256" key="3">
    <source>
        <dbReference type="ARBA" id="ARBA00022676"/>
    </source>
</evidence>
<comment type="subcellular location">
    <subcellularLocation>
        <location evidence="1">Cell membrane</location>
        <topology evidence="1">Multi-pass membrane protein</topology>
    </subcellularLocation>
</comment>
<feature type="transmembrane region" description="Helical" evidence="8">
    <location>
        <begin position="314"/>
        <end position="334"/>
    </location>
</feature>
<dbReference type="Proteomes" id="UP000231139">
    <property type="component" value="Unassembled WGS sequence"/>
</dbReference>
<keyword evidence="3" id="KW-0328">Glycosyltransferase</keyword>
<comment type="caution">
    <text evidence="10">The sequence shown here is derived from an EMBL/GenBank/DDBJ whole genome shotgun (WGS) entry which is preliminary data.</text>
</comment>
<accession>A0A2H0N058</accession>
<feature type="transmembrane region" description="Helical" evidence="8">
    <location>
        <begin position="9"/>
        <end position="26"/>
    </location>
</feature>
<keyword evidence="7 8" id="KW-0472">Membrane</keyword>
<feature type="transmembrane region" description="Helical" evidence="8">
    <location>
        <begin position="73"/>
        <end position="99"/>
    </location>
</feature>
<dbReference type="PANTHER" id="PTHR33908:SF11">
    <property type="entry name" value="MEMBRANE PROTEIN"/>
    <property type="match status" value="1"/>
</dbReference>
<evidence type="ECO:0000256" key="7">
    <source>
        <dbReference type="ARBA" id="ARBA00023136"/>
    </source>
</evidence>
<evidence type="ECO:0000256" key="4">
    <source>
        <dbReference type="ARBA" id="ARBA00022679"/>
    </source>
</evidence>
<keyword evidence="5 8" id="KW-0812">Transmembrane</keyword>
<feature type="transmembrane region" description="Helical" evidence="8">
    <location>
        <begin position="208"/>
        <end position="228"/>
    </location>
</feature>
<name>A0A2H0N058_9BACT</name>
<evidence type="ECO:0000313" key="11">
    <source>
        <dbReference type="Proteomes" id="UP000231139"/>
    </source>
</evidence>
<dbReference type="GO" id="GO:0005886">
    <property type="term" value="C:plasma membrane"/>
    <property type="evidence" value="ECO:0007669"/>
    <property type="project" value="UniProtKB-SubCell"/>
</dbReference>
<evidence type="ECO:0000256" key="2">
    <source>
        <dbReference type="ARBA" id="ARBA00022475"/>
    </source>
</evidence>
<feature type="transmembrane region" description="Helical" evidence="8">
    <location>
        <begin position="180"/>
        <end position="196"/>
    </location>
</feature>
<dbReference type="AlphaFoldDB" id="A0A2H0N058"/>
<evidence type="ECO:0000256" key="1">
    <source>
        <dbReference type="ARBA" id="ARBA00004651"/>
    </source>
</evidence>
<dbReference type="InterPro" id="IPR050297">
    <property type="entry name" value="LipidA_mod_glycosyltrf_83"/>
</dbReference>
<dbReference type="EMBL" id="PCWK01000045">
    <property type="protein sequence ID" value="PIR02274.1"/>
    <property type="molecule type" value="Genomic_DNA"/>
</dbReference>
<feature type="transmembrane region" description="Helical" evidence="8">
    <location>
        <begin position="340"/>
        <end position="362"/>
    </location>
</feature>
<dbReference type="GO" id="GO:0016763">
    <property type="term" value="F:pentosyltransferase activity"/>
    <property type="evidence" value="ECO:0007669"/>
    <property type="project" value="TreeGrafter"/>
</dbReference>
<evidence type="ECO:0000259" key="9">
    <source>
        <dbReference type="Pfam" id="PF13231"/>
    </source>
</evidence>
<evidence type="ECO:0000313" key="10">
    <source>
        <dbReference type="EMBL" id="PIR02274.1"/>
    </source>
</evidence>
<feature type="transmembrane region" description="Helical" evidence="8">
    <location>
        <begin position="374"/>
        <end position="391"/>
    </location>
</feature>
<proteinExistence type="predicted"/>
<gene>
    <name evidence="10" type="ORF">COV62_01955</name>
</gene>
<keyword evidence="6 8" id="KW-1133">Transmembrane helix</keyword>
<protein>
    <recommendedName>
        <fullName evidence="9">Glycosyltransferase RgtA/B/C/D-like domain-containing protein</fullName>
    </recommendedName>
</protein>
<keyword evidence="2" id="KW-1003">Cell membrane</keyword>
<dbReference type="Pfam" id="PF13231">
    <property type="entry name" value="PMT_2"/>
    <property type="match status" value="1"/>
</dbReference>
<evidence type="ECO:0000256" key="6">
    <source>
        <dbReference type="ARBA" id="ARBA00022989"/>
    </source>
</evidence>
<evidence type="ECO:0000256" key="5">
    <source>
        <dbReference type="ARBA" id="ARBA00022692"/>
    </source>
</evidence>
<feature type="transmembrane region" description="Helical" evidence="8">
    <location>
        <begin position="133"/>
        <end position="151"/>
    </location>
</feature>
<dbReference type="GO" id="GO:0009103">
    <property type="term" value="P:lipopolysaccharide biosynthetic process"/>
    <property type="evidence" value="ECO:0007669"/>
    <property type="project" value="UniProtKB-ARBA"/>
</dbReference>
<reference evidence="10 11" key="1">
    <citation type="submission" date="2017-09" db="EMBL/GenBank/DDBJ databases">
        <title>Depth-based differentiation of microbial function through sediment-hosted aquifers and enrichment of novel symbionts in the deep terrestrial subsurface.</title>
        <authorList>
            <person name="Probst A.J."/>
            <person name="Ladd B."/>
            <person name="Jarett J.K."/>
            <person name="Geller-Mcgrath D.E."/>
            <person name="Sieber C.M."/>
            <person name="Emerson J.B."/>
            <person name="Anantharaman K."/>
            <person name="Thomas B.C."/>
            <person name="Malmstrom R."/>
            <person name="Stieglmeier M."/>
            <person name="Klingl A."/>
            <person name="Woyke T."/>
            <person name="Ryan C.M."/>
            <person name="Banfield J.F."/>
        </authorList>
    </citation>
    <scope>NUCLEOTIDE SEQUENCE [LARGE SCALE GENOMIC DNA]</scope>
    <source>
        <strain evidence="10">CG11_big_fil_rev_8_21_14_0_20_35_11</strain>
    </source>
</reference>
<dbReference type="InterPro" id="IPR038731">
    <property type="entry name" value="RgtA/B/C-like"/>
</dbReference>
<evidence type="ECO:0000256" key="8">
    <source>
        <dbReference type="SAM" id="Phobius"/>
    </source>
</evidence>
<feature type="domain" description="Glycosyltransferase RgtA/B/C/D-like" evidence="9">
    <location>
        <begin position="68"/>
        <end position="198"/>
    </location>
</feature>
<feature type="transmembrane region" description="Helical" evidence="8">
    <location>
        <begin position="287"/>
        <end position="307"/>
    </location>
</feature>
<organism evidence="10 11">
    <name type="scientific">Candidatus Nealsonbacteria bacterium CG11_big_fil_rev_8_21_14_0_20_35_11</name>
    <dbReference type="NCBI Taxonomy" id="1974713"/>
    <lineage>
        <taxon>Bacteria</taxon>
        <taxon>Candidatus Nealsoniibacteriota</taxon>
    </lineage>
</organism>